<keyword evidence="5" id="KW-1185">Reference proteome</keyword>
<dbReference type="GO" id="GO:0008083">
    <property type="term" value="F:growth factor activity"/>
    <property type="evidence" value="ECO:0007669"/>
    <property type="project" value="UniProtKB-KW"/>
</dbReference>
<protein>
    <recommendedName>
        <fullName evidence="3">Fibroblast growth factor</fullName>
        <shortName evidence="3">FGF</shortName>
    </recommendedName>
</protein>
<evidence type="ECO:0000313" key="4">
    <source>
        <dbReference type="EMBL" id="OWJ99543.1"/>
    </source>
</evidence>
<dbReference type="SMART" id="SM00442">
    <property type="entry name" value="FGF"/>
    <property type="match status" value="1"/>
</dbReference>
<evidence type="ECO:0000256" key="1">
    <source>
        <dbReference type="ARBA" id="ARBA00007936"/>
    </source>
</evidence>
<evidence type="ECO:0000313" key="5">
    <source>
        <dbReference type="Proteomes" id="UP000242450"/>
    </source>
</evidence>
<name>A0A212C105_CEREH</name>
<organism evidence="4 5">
    <name type="scientific">Cervus elaphus hippelaphus</name>
    <name type="common">European red deer</name>
    <dbReference type="NCBI Taxonomy" id="46360"/>
    <lineage>
        <taxon>Eukaryota</taxon>
        <taxon>Metazoa</taxon>
        <taxon>Chordata</taxon>
        <taxon>Craniata</taxon>
        <taxon>Vertebrata</taxon>
        <taxon>Euteleostomi</taxon>
        <taxon>Mammalia</taxon>
        <taxon>Eutheria</taxon>
        <taxon>Laurasiatheria</taxon>
        <taxon>Artiodactyla</taxon>
        <taxon>Ruminantia</taxon>
        <taxon>Pecora</taxon>
        <taxon>Cervidae</taxon>
        <taxon>Cervinae</taxon>
        <taxon>Cervus</taxon>
    </lineage>
</organism>
<dbReference type="OrthoDB" id="6158176at2759"/>
<keyword evidence="2" id="KW-0339">Growth factor</keyword>
<dbReference type="Gene3D" id="2.80.10.50">
    <property type="match status" value="1"/>
</dbReference>
<reference evidence="4 5" key="1">
    <citation type="journal article" date="2018" name="Mol. Genet. Genomics">
        <title>The red deer Cervus elaphus genome CerEla1.0: sequencing, annotating, genes, and chromosomes.</title>
        <authorList>
            <person name="Bana N.A."/>
            <person name="Nyiri A."/>
            <person name="Nagy J."/>
            <person name="Frank K."/>
            <person name="Nagy T."/>
            <person name="Steger V."/>
            <person name="Schiller M."/>
            <person name="Lakatos P."/>
            <person name="Sugar L."/>
            <person name="Horn P."/>
            <person name="Barta E."/>
            <person name="Orosz L."/>
        </authorList>
    </citation>
    <scope>NUCLEOTIDE SEQUENCE [LARGE SCALE GENOMIC DNA]</scope>
    <source>
        <strain evidence="4">Hungarian</strain>
    </source>
</reference>
<sequence>MCTTYQLIPTLFLFAEPQLKGIVTKLYSRQGYHLQLQADGTIDGTKDEDSTYTLFNLIPVGLRVVAIQGVQTKLYLAMNSEGYLYTSVSLSLCLCFDYSSFHLI</sequence>
<evidence type="ECO:0000256" key="3">
    <source>
        <dbReference type="RuleBase" id="RU049442"/>
    </source>
</evidence>
<dbReference type="PANTHER" id="PTHR11486">
    <property type="entry name" value="FIBROBLAST GROWTH FACTOR"/>
    <property type="match status" value="1"/>
</dbReference>
<gene>
    <name evidence="4" type="ORF">Celaphus_00009564</name>
</gene>
<dbReference type="Proteomes" id="UP000242450">
    <property type="component" value="Chromosome X"/>
</dbReference>
<dbReference type="EMBL" id="MKHE01000034">
    <property type="protein sequence ID" value="OWJ99543.1"/>
    <property type="molecule type" value="Genomic_DNA"/>
</dbReference>
<evidence type="ECO:0000256" key="2">
    <source>
        <dbReference type="ARBA" id="ARBA00023030"/>
    </source>
</evidence>
<dbReference type="Pfam" id="PF00167">
    <property type="entry name" value="FGF"/>
    <property type="match status" value="1"/>
</dbReference>
<dbReference type="InterPro" id="IPR008996">
    <property type="entry name" value="IL1/FGF"/>
</dbReference>
<dbReference type="AlphaFoldDB" id="A0A212C105"/>
<proteinExistence type="inferred from homology"/>
<comment type="caution">
    <text evidence="4">The sequence shown here is derived from an EMBL/GenBank/DDBJ whole genome shotgun (WGS) entry which is preliminary data.</text>
</comment>
<accession>A0A212C105</accession>
<dbReference type="InterPro" id="IPR002209">
    <property type="entry name" value="Fibroblast_GF_fam"/>
</dbReference>
<comment type="similarity">
    <text evidence="1 3">Belongs to the heparin-binding growth factors family.</text>
</comment>
<dbReference type="SUPFAM" id="SSF50353">
    <property type="entry name" value="Cytokine"/>
    <property type="match status" value="1"/>
</dbReference>
<dbReference type="PRINTS" id="PR00263">
    <property type="entry name" value="HBGFFGF"/>
</dbReference>